<comment type="caution">
    <text evidence="2">The sequence shown here is derived from an EMBL/GenBank/DDBJ whole genome shotgun (WGS) entry which is preliminary data.</text>
</comment>
<dbReference type="InterPro" id="IPR027396">
    <property type="entry name" value="DsrEFH-like"/>
</dbReference>
<dbReference type="SUPFAM" id="SSF75169">
    <property type="entry name" value="DsrEFH-like"/>
    <property type="match status" value="1"/>
</dbReference>
<evidence type="ECO:0000313" key="2">
    <source>
        <dbReference type="EMBL" id="KYC53152.1"/>
    </source>
</evidence>
<dbReference type="Proteomes" id="UP000075578">
    <property type="component" value="Unassembled WGS sequence"/>
</dbReference>
<feature type="transmembrane region" description="Helical" evidence="1">
    <location>
        <begin position="23"/>
        <end position="49"/>
    </location>
</feature>
<sequence>MQAIDSKKNKATIIVHSGDMDKIYSALIIGNGALSMGMEVSLYFTFWGLQRLKKGELDKGPLSKMNMLGLGKMMIKKRMDKANVISLEKLITDFKELGGKILACDMTMEIMGVKPEDLRQDLIDDYCAVGAYIQEAMESRMTLFI</sequence>
<keyword evidence="1" id="KW-1133">Transmembrane helix</keyword>
<dbReference type="EMBL" id="LNGD01000017">
    <property type="protein sequence ID" value="KYC53152.1"/>
    <property type="molecule type" value="Genomic_DNA"/>
</dbReference>
<proteinExistence type="predicted"/>
<evidence type="ECO:0000313" key="3">
    <source>
        <dbReference type="Proteomes" id="UP000075578"/>
    </source>
</evidence>
<dbReference type="PANTHER" id="PTHR34655">
    <property type="entry name" value="CONSERVED WITHIN P. AEROPHILUM"/>
    <property type="match status" value="1"/>
</dbReference>
<dbReference type="PATRIC" id="fig|1705564.3.peg.491"/>
<evidence type="ECO:0008006" key="4">
    <source>
        <dbReference type="Google" id="ProtNLM"/>
    </source>
</evidence>
<reference evidence="2 3" key="1">
    <citation type="journal article" date="2016" name="ISME J.">
        <title>Chasing the elusive Euryarchaeota class WSA2: genomes reveal a uniquely fastidious methyl-reducing methanogen.</title>
        <authorList>
            <person name="Nobu M.K."/>
            <person name="Narihiro T."/>
            <person name="Kuroda K."/>
            <person name="Mei R."/>
            <person name="Liu W.T."/>
        </authorList>
    </citation>
    <scope>NUCLEOTIDE SEQUENCE [LARGE SCALE GENOMIC DNA]</scope>
    <source>
        <strain evidence="2">U1lsi0528_Bin089</strain>
    </source>
</reference>
<keyword evidence="1" id="KW-0812">Transmembrane</keyword>
<organism evidence="2 3">
    <name type="scientific">Candidatus Methanofastidiosum methylothiophilum</name>
    <dbReference type="NCBI Taxonomy" id="1705564"/>
    <lineage>
        <taxon>Archaea</taxon>
        <taxon>Methanobacteriati</taxon>
        <taxon>Methanobacteriota</taxon>
        <taxon>Stenosarchaea group</taxon>
        <taxon>Candidatus Methanofastidiosia</taxon>
        <taxon>Candidatus Methanofastidiosales</taxon>
        <taxon>Candidatus Methanofastidiosaceae</taxon>
        <taxon>Candidatus Methanofastidiosum</taxon>
    </lineage>
</organism>
<name>A0A150J7C1_9EURY</name>
<keyword evidence="1" id="KW-0472">Membrane</keyword>
<dbReference type="PANTHER" id="PTHR34655:SF2">
    <property type="entry name" value="PEROXIREDOXIN FAMILY PROTEIN"/>
    <property type="match status" value="1"/>
</dbReference>
<dbReference type="Pfam" id="PF13686">
    <property type="entry name" value="DrsE_2"/>
    <property type="match status" value="2"/>
</dbReference>
<protein>
    <recommendedName>
        <fullName evidence="4">DsrE/DsrF-like family protein</fullName>
    </recommendedName>
</protein>
<dbReference type="Gene3D" id="3.40.1260.10">
    <property type="entry name" value="DsrEFH-like"/>
    <property type="match status" value="1"/>
</dbReference>
<evidence type="ECO:0000256" key="1">
    <source>
        <dbReference type="SAM" id="Phobius"/>
    </source>
</evidence>
<dbReference type="AlphaFoldDB" id="A0A150J7C1"/>
<dbReference type="InterPro" id="IPR032836">
    <property type="entry name" value="DsrE2-like"/>
</dbReference>
<accession>A0A150J7C1</accession>
<gene>
    <name evidence="2" type="ORF">AMQ74_00484</name>
</gene>